<keyword evidence="5" id="KW-1185">Reference proteome</keyword>
<accession>A0A4Q1RFH2</accession>
<dbReference type="Pfam" id="PF13508">
    <property type="entry name" value="Acetyltransf_7"/>
    <property type="match status" value="1"/>
</dbReference>
<proteinExistence type="predicted"/>
<dbReference type="RefSeq" id="WP_129257034.1">
    <property type="nucleotide sequence ID" value="NZ_SDKC01000001.1"/>
</dbReference>
<organism evidence="4 5">
    <name type="scientific">Blautia faecicola</name>
    <dbReference type="NCBI Taxonomy" id="2509240"/>
    <lineage>
        <taxon>Bacteria</taxon>
        <taxon>Bacillati</taxon>
        <taxon>Bacillota</taxon>
        <taxon>Clostridia</taxon>
        <taxon>Lachnospirales</taxon>
        <taxon>Lachnospiraceae</taxon>
        <taxon>Blautia</taxon>
    </lineage>
</organism>
<evidence type="ECO:0000256" key="2">
    <source>
        <dbReference type="ARBA" id="ARBA00023315"/>
    </source>
</evidence>
<dbReference type="CDD" id="cd04301">
    <property type="entry name" value="NAT_SF"/>
    <property type="match status" value="1"/>
</dbReference>
<evidence type="ECO:0000259" key="3">
    <source>
        <dbReference type="PROSITE" id="PS51186"/>
    </source>
</evidence>
<keyword evidence="1 4" id="KW-0808">Transferase</keyword>
<dbReference type="Gene3D" id="3.40.630.30">
    <property type="match status" value="1"/>
</dbReference>
<keyword evidence="2" id="KW-0012">Acyltransferase</keyword>
<gene>
    <name evidence="4" type="ORF">ETP43_03345</name>
</gene>
<dbReference type="EMBL" id="SDKC01000001">
    <property type="protein sequence ID" value="RXS74351.1"/>
    <property type="molecule type" value="Genomic_DNA"/>
</dbReference>
<dbReference type="OrthoDB" id="88131at2"/>
<reference evidence="4 5" key="1">
    <citation type="submission" date="2019-01" db="EMBL/GenBank/DDBJ databases">
        <title>Blautia sp. nov. KGMB01111 isolated human feces.</title>
        <authorList>
            <person name="Park J.-E."/>
            <person name="Kim J.-S."/>
            <person name="Park S.-H."/>
        </authorList>
    </citation>
    <scope>NUCLEOTIDE SEQUENCE [LARGE SCALE GENOMIC DNA]</scope>
    <source>
        <strain evidence="4 5">KGMB01111</strain>
    </source>
</reference>
<name>A0A4Q1RFH2_9FIRM</name>
<dbReference type="PANTHER" id="PTHR43800">
    <property type="entry name" value="PEPTIDYL-LYSINE N-ACETYLTRANSFERASE YJAB"/>
    <property type="match status" value="1"/>
</dbReference>
<dbReference type="SUPFAM" id="SSF55729">
    <property type="entry name" value="Acyl-CoA N-acyltransferases (Nat)"/>
    <property type="match status" value="1"/>
</dbReference>
<protein>
    <submittedName>
        <fullName evidence="4">N-acetyltransferase</fullName>
    </submittedName>
</protein>
<feature type="domain" description="N-acetyltransferase" evidence="3">
    <location>
        <begin position="1"/>
        <end position="141"/>
    </location>
</feature>
<dbReference type="Proteomes" id="UP000290106">
    <property type="component" value="Unassembled WGS sequence"/>
</dbReference>
<dbReference type="InterPro" id="IPR016181">
    <property type="entry name" value="Acyl_CoA_acyltransferase"/>
</dbReference>
<comment type="caution">
    <text evidence="4">The sequence shown here is derived from an EMBL/GenBank/DDBJ whole genome shotgun (WGS) entry which is preliminary data.</text>
</comment>
<dbReference type="InterPro" id="IPR000182">
    <property type="entry name" value="GNAT_dom"/>
</dbReference>
<evidence type="ECO:0000313" key="4">
    <source>
        <dbReference type="EMBL" id="RXS74351.1"/>
    </source>
</evidence>
<sequence>MIRVLQEADIDRVAEIWLDSNLKAHYFIPEQYWKSNFEAVKEMLSQAEVYVYEDDRNIQGFTGLNDEYIEGVFVSDEMQSQGIGKMLLDYVKSKKAKLLLNVYQKNVRAINFYRREGFQIQCEGLDKLTGEKDYVMIWQRNFREKER</sequence>
<dbReference type="AlphaFoldDB" id="A0A4Q1RFH2"/>
<evidence type="ECO:0000256" key="1">
    <source>
        <dbReference type="ARBA" id="ARBA00022679"/>
    </source>
</evidence>
<evidence type="ECO:0000313" key="5">
    <source>
        <dbReference type="Proteomes" id="UP000290106"/>
    </source>
</evidence>
<dbReference type="NCBIfam" id="NF007853">
    <property type="entry name" value="PRK10562.1"/>
    <property type="match status" value="1"/>
</dbReference>
<dbReference type="PANTHER" id="PTHR43800:SF1">
    <property type="entry name" value="PEPTIDYL-LYSINE N-ACETYLTRANSFERASE YJAB"/>
    <property type="match status" value="1"/>
</dbReference>
<dbReference type="PROSITE" id="PS51186">
    <property type="entry name" value="GNAT"/>
    <property type="match status" value="1"/>
</dbReference>
<dbReference type="GO" id="GO:0016747">
    <property type="term" value="F:acyltransferase activity, transferring groups other than amino-acyl groups"/>
    <property type="evidence" value="ECO:0007669"/>
    <property type="project" value="InterPro"/>
</dbReference>